<comment type="caution">
    <text evidence="1">The sequence shown here is derived from an EMBL/GenBank/DDBJ whole genome shotgun (WGS) entry which is preliminary data.</text>
</comment>
<reference evidence="2" key="1">
    <citation type="journal article" date="2024" name="Proc. Natl. Acad. Sci. U.S.A.">
        <title>Extraordinary preservation of gene collinearity over three hundred million years revealed in homosporous lycophytes.</title>
        <authorList>
            <person name="Li C."/>
            <person name="Wickell D."/>
            <person name="Kuo L.Y."/>
            <person name="Chen X."/>
            <person name="Nie B."/>
            <person name="Liao X."/>
            <person name="Peng D."/>
            <person name="Ji J."/>
            <person name="Jenkins J."/>
            <person name="Williams M."/>
            <person name="Shu S."/>
            <person name="Plott C."/>
            <person name="Barry K."/>
            <person name="Rajasekar S."/>
            <person name="Grimwood J."/>
            <person name="Han X."/>
            <person name="Sun S."/>
            <person name="Hou Z."/>
            <person name="He W."/>
            <person name="Dai G."/>
            <person name="Sun C."/>
            <person name="Schmutz J."/>
            <person name="Leebens-Mack J.H."/>
            <person name="Li F.W."/>
            <person name="Wang L."/>
        </authorList>
    </citation>
    <scope>NUCLEOTIDE SEQUENCE [LARGE SCALE GENOMIC DNA]</scope>
    <source>
        <strain evidence="2">cv. PW_Plant_1</strain>
    </source>
</reference>
<dbReference type="Proteomes" id="UP001162992">
    <property type="component" value="Chromosome 17"/>
</dbReference>
<evidence type="ECO:0000313" key="2">
    <source>
        <dbReference type="Proteomes" id="UP001162992"/>
    </source>
</evidence>
<protein>
    <submittedName>
        <fullName evidence="1">Uncharacterized protein</fullName>
    </submittedName>
</protein>
<accession>A0ACC2B7S7</accession>
<name>A0ACC2B7S7_DIPCM</name>
<sequence>MNMFTSSLNSVFSDFSLNCYSAAKFSQLLLPRCKKSESYNSFTSSLFTPLVQQNPCQHLSLTSSRLHSIAAACIISSFCSHKIKYRRSFHGCCAKGTNSRNLKQKDDEDEDEDEDVGIELETLNLLEWPLICSQVASFASTPMGIAAARNAQILIGTSQQESEQLLAQTAAVLSLSCRLDFSGIRDITHIVRKALSDEICSLSDFCVLRNALTAAQKLADQILQPFKLKAADHDGSSDRMEVERCSPLRSIMTNCDLCSELRQELERCVDCRLEIVLDRASQALEAVRKSRQDNMKTLEALLKMIATRVMEAGGMDSAIVTKRRGRLCVAVKTTHKHLVPGGAVLDVSNTGATVFVEPQPALELNNMETVLSMREQDEEEAALRILTANLVPMAESVLKLCECVTCLDLACARAAHAKWLGAVRPTFSPLADSTKYMIRGARRDGVGHKALEDTFLIFMQGVRHPLLLGTALSKVRQDSFTQSIDDRECNALQANLPVPIDVKVKSKVKGVILSGPNTGGKTATLKTIGAAVLMSKAGLYIPAEGSPTLPWFTRVLAHIGDNQSLQQNLSTFSGRIKQLCKIIHSGDPGALVLLDELGGGTDPSEGAALATAVLKHIVQSVRLTVATTHCMELKDLGIQDSSLENASVEFDTRTLRPTYRVLWGQAGPSNALDIASSLNFDPAVLNKAQRLLIKLAPDALRARQSELTIQLLQQLKEEQDRAKVAAAKLFQIQKLYSEIALESSNLDMRMEALKYQNQTAITDEIAEAELRINEIVSEFQNSHDGGAGIAETHTLHNAEVAIASILKEYSEKYEAMLPNRDKESDKAVLRLPQLGDKVLAKTLGRKPGIVVKSPRTSTDYLTVQIGSLNIHMKLSEVIVIPS</sequence>
<dbReference type="EMBL" id="CM055108">
    <property type="protein sequence ID" value="KAJ7525868.1"/>
    <property type="molecule type" value="Genomic_DNA"/>
</dbReference>
<evidence type="ECO:0000313" key="1">
    <source>
        <dbReference type="EMBL" id="KAJ7525868.1"/>
    </source>
</evidence>
<gene>
    <name evidence="1" type="ORF">O6H91_17G071000</name>
</gene>
<organism evidence="1 2">
    <name type="scientific">Diphasiastrum complanatum</name>
    <name type="common">Issler's clubmoss</name>
    <name type="synonym">Lycopodium complanatum</name>
    <dbReference type="NCBI Taxonomy" id="34168"/>
    <lineage>
        <taxon>Eukaryota</taxon>
        <taxon>Viridiplantae</taxon>
        <taxon>Streptophyta</taxon>
        <taxon>Embryophyta</taxon>
        <taxon>Tracheophyta</taxon>
        <taxon>Lycopodiopsida</taxon>
        <taxon>Lycopodiales</taxon>
        <taxon>Lycopodiaceae</taxon>
        <taxon>Lycopodioideae</taxon>
        <taxon>Diphasiastrum</taxon>
    </lineage>
</organism>
<proteinExistence type="predicted"/>
<keyword evidence="2" id="KW-1185">Reference proteome</keyword>